<proteinExistence type="predicted"/>
<name>A0ABV4NEJ2_9VIBR</name>
<accession>A0ABV4NEJ2</accession>
<protein>
    <submittedName>
        <fullName evidence="2">Flagellar sheath protein A</fullName>
    </submittedName>
</protein>
<gene>
    <name evidence="2" type="ORF">AB4566_15790</name>
</gene>
<dbReference type="PROSITE" id="PS51257">
    <property type="entry name" value="PROKAR_LIPOPROTEIN"/>
    <property type="match status" value="1"/>
</dbReference>
<dbReference type="Proteomes" id="UP001570417">
    <property type="component" value="Unassembled WGS sequence"/>
</dbReference>
<dbReference type="EMBL" id="JBFRUW010000059">
    <property type="protein sequence ID" value="MFA0569733.1"/>
    <property type="molecule type" value="Genomic_DNA"/>
</dbReference>
<sequence>MNTTKMLPLVAVMTGLLAGCGGSSSGGGGGAPAAPTYTWQFIHLYSDVKTSVGASCSIFSDDQSIDGNVIAAKIADEGFNILYHNADGSVITAETITDIPANGKVVVDSGLIPDGGYVSLEEVVGGLGNRNDVYMFTVQKDLMTDLVLNVRQQANRSNNCYQGEQFNLTLNDNAVVAVAQSSVDTSYYQSSYIDSRVNGHEISANIPVKAPLVGTKSVLVTAFDAFDALASNPQEYKELKHFTFVPANSIYDSSNPPSSLPSVSMEMVDVDGLNIIPNGFSINNTSNVELAYENEVYQWQPVYDSTTTLSYTSSNLSANSWGVKANGTSTNGMWDVNTLNPFSGVDLNLSIPSVGDFTSTAVDSSCNANFCVTSAGFTPNDFDLQRTHVRGVTSLNYDFYQTIFASANTSQGLMESSVVTFQQVPTDRIEIGVAKLDLENANSVAWFMEKNMNLQSIVDIDLANYTDVNGSISLPTPVKNRNIAMLDESVVALENSVN</sequence>
<evidence type="ECO:0000313" key="3">
    <source>
        <dbReference type="Proteomes" id="UP001570417"/>
    </source>
</evidence>
<dbReference type="RefSeq" id="WP_372266971.1">
    <property type="nucleotide sequence ID" value="NZ_JBFRUW010000059.1"/>
</dbReference>
<organism evidence="2 3">
    <name type="scientific">Vibrio gallaecicus</name>
    <dbReference type="NCBI Taxonomy" id="552386"/>
    <lineage>
        <taxon>Bacteria</taxon>
        <taxon>Pseudomonadati</taxon>
        <taxon>Pseudomonadota</taxon>
        <taxon>Gammaproteobacteria</taxon>
        <taxon>Vibrionales</taxon>
        <taxon>Vibrionaceae</taxon>
        <taxon>Vibrio</taxon>
    </lineage>
</organism>
<keyword evidence="2" id="KW-0966">Cell projection</keyword>
<keyword evidence="3" id="KW-1185">Reference proteome</keyword>
<reference evidence="2 3" key="1">
    <citation type="journal article" date="2024" name="ISME J.">
        <title>Tailless and filamentous prophages are predominant in marine Vibrio.</title>
        <authorList>
            <person name="Steensen K."/>
            <person name="Seneca J."/>
            <person name="Bartlau N."/>
            <person name="Yu X.A."/>
            <person name="Hussain F.A."/>
            <person name="Polz M.F."/>
        </authorList>
    </citation>
    <scope>NUCLEOTIDE SEQUENCE [LARGE SCALE GENOMIC DNA]</scope>
    <source>
        <strain evidence="2 3">10N.222.51.A1</strain>
    </source>
</reference>
<keyword evidence="2" id="KW-0969">Cilium</keyword>
<comment type="caution">
    <text evidence="2">The sequence shown here is derived from an EMBL/GenBank/DDBJ whole genome shotgun (WGS) entry which is preliminary data.</text>
</comment>
<evidence type="ECO:0000256" key="1">
    <source>
        <dbReference type="SAM" id="SignalP"/>
    </source>
</evidence>
<feature type="signal peptide" evidence="1">
    <location>
        <begin position="1"/>
        <end position="18"/>
    </location>
</feature>
<keyword evidence="1" id="KW-0732">Signal</keyword>
<feature type="chain" id="PRO_5045375752" evidence="1">
    <location>
        <begin position="19"/>
        <end position="498"/>
    </location>
</feature>
<keyword evidence="2" id="KW-0282">Flagellum</keyword>
<evidence type="ECO:0000313" key="2">
    <source>
        <dbReference type="EMBL" id="MFA0569733.1"/>
    </source>
</evidence>